<protein>
    <recommendedName>
        <fullName evidence="1">PilZ domain-containing protein</fullName>
    </recommendedName>
</protein>
<dbReference type="GO" id="GO:0035438">
    <property type="term" value="F:cyclic-di-GMP binding"/>
    <property type="evidence" value="ECO:0007669"/>
    <property type="project" value="InterPro"/>
</dbReference>
<name>A0A7V7KXJ7_9GAMM</name>
<gene>
    <name evidence="2" type="ORF">DT594_05360</name>
</gene>
<comment type="caution">
    <text evidence="2">The sequence shown here is derived from an EMBL/GenBank/DDBJ whole genome shotgun (WGS) entry which is preliminary data.</text>
</comment>
<dbReference type="AlphaFoldDB" id="A0A7V7KXJ7"/>
<evidence type="ECO:0000259" key="1">
    <source>
        <dbReference type="Pfam" id="PF07238"/>
    </source>
</evidence>
<dbReference type="InterPro" id="IPR009875">
    <property type="entry name" value="PilZ_domain"/>
</dbReference>
<dbReference type="Proteomes" id="UP000463138">
    <property type="component" value="Unassembled WGS sequence"/>
</dbReference>
<reference evidence="2 3" key="1">
    <citation type="submission" date="2018-07" db="EMBL/GenBank/DDBJ databases">
        <title>Pseudomonas laoshanensis sp. nov., isolated from soil.</title>
        <authorList>
            <person name="Sun J."/>
            <person name="Yu L."/>
            <person name="Wang M."/>
            <person name="Zhang C."/>
        </authorList>
    </citation>
    <scope>NUCLEOTIDE SEQUENCE [LARGE SCALE GENOMIC DNA]</scope>
    <source>
        <strain evidence="2 3">Y22</strain>
    </source>
</reference>
<dbReference type="Pfam" id="PF07238">
    <property type="entry name" value="PilZ"/>
    <property type="match status" value="1"/>
</dbReference>
<accession>A0A7V7KXJ7</accession>
<feature type="domain" description="PilZ" evidence="1">
    <location>
        <begin position="12"/>
        <end position="117"/>
    </location>
</feature>
<keyword evidence="3" id="KW-1185">Reference proteome</keyword>
<dbReference type="OrthoDB" id="6199437at2"/>
<sequence>MNTSVNEPTMYEKRRLERHTLSASLEVYDLDKGCHLGRVVDLHTEGLMLLSDQPIVLFKRYALQVSLPMTLNGMSDFYLDAESLWHRESIAGGQHWTGMHFVELPEDARKCIEKMVASR</sequence>
<organism evidence="2 3">
    <name type="scientific">Halopseudomonas laoshanensis</name>
    <dbReference type="NCBI Taxonomy" id="2268758"/>
    <lineage>
        <taxon>Bacteria</taxon>
        <taxon>Pseudomonadati</taxon>
        <taxon>Pseudomonadota</taxon>
        <taxon>Gammaproteobacteria</taxon>
        <taxon>Pseudomonadales</taxon>
        <taxon>Pseudomonadaceae</taxon>
        <taxon>Halopseudomonas</taxon>
    </lineage>
</organism>
<dbReference type="SUPFAM" id="SSF141371">
    <property type="entry name" value="PilZ domain-like"/>
    <property type="match status" value="1"/>
</dbReference>
<evidence type="ECO:0000313" key="2">
    <source>
        <dbReference type="EMBL" id="KAA0696748.1"/>
    </source>
</evidence>
<dbReference type="EMBL" id="QOVF01000001">
    <property type="protein sequence ID" value="KAA0696748.1"/>
    <property type="molecule type" value="Genomic_DNA"/>
</dbReference>
<evidence type="ECO:0000313" key="3">
    <source>
        <dbReference type="Proteomes" id="UP000463138"/>
    </source>
</evidence>
<proteinExistence type="predicted"/>